<evidence type="ECO:0000313" key="1">
    <source>
        <dbReference type="EMBL" id="AQQ71488.1"/>
    </source>
</evidence>
<evidence type="ECO:0008006" key="3">
    <source>
        <dbReference type="Google" id="ProtNLM"/>
    </source>
</evidence>
<dbReference type="SUPFAM" id="SSF49899">
    <property type="entry name" value="Concanavalin A-like lectins/glucanases"/>
    <property type="match status" value="2"/>
</dbReference>
<dbReference type="EMBL" id="CP019646">
    <property type="protein sequence ID" value="AQQ71488.1"/>
    <property type="molecule type" value="Genomic_DNA"/>
</dbReference>
<dbReference type="Gene3D" id="2.60.120.200">
    <property type="match status" value="2"/>
</dbReference>
<accession>A0A1Q2MG11</accession>
<sequence precursor="true">MFAAIALILVFTVVMPSMLEASQYEVYQPQITKGFVYNPEYGELKYNHDSSIEYFQGRFYAAWNGNTNWWEGRPGQKNYWAFSDDGIHWSGYREFEDTPVFGSPSWQTEWQPNLLNYKDKELWALWTKAGGFIVSKLTDPAEGWTHRVIFEVIEYDGAEYFIFPSQECTVLEDGSVLVPVILREKSDLPQDQRKWFCTFLKSSDAGETWQYYPQAFVAHPHGPYHRSWEPMGIVQDDKNVRMFVRDMHGDLLEPDKTFFTALGNRGGTAFADPVYSAIRTVSSRMWLGNIGSRKIMVQHDSAANRNTGDRINIALFSSRTGRDDFVAGTSIIDDELGICYPQAVLKDEDLYVVYTSGHTPRAIKTARVSPAPRNDKYYIMPRSRDRALTSNDLPRFNPSFIRIDQYNSFDTGGDIDIKDAFSFTCWLRPDGGEGVLYQLSGPDGSKFFVEQDKQGSLFVNFAGEKVKSNVSLPADGRWSMLSGMFDLKTGTGCLKVNCGEEAGLKFDAADFARGTYRLVLGDFLRGAGFDSADMRIYESRITAQQAEAYFSLTAKRHGSSGTTDIAAVKAASLEISPLDYTAKQDIANVVPGEITCYAGHNDIVSRDVNDLGQKSVTITGWIRQKPHNNGVIFDALDSEGDGGFSIRHDFFPKIYVRIGDKDYPLGHRYREGERVYMKGFNQPLNDEYYFFCVVIDNSEKKILFWEDNKLSDEQINFDAESLSSDEPVAFFRYCGKERAKNHFPFYGGVFNVNVYDRKLSEPEIRFDHNRFADMFGFDELSGDIKAAPEARWSVGADNYDSLRFIDSEAPVAAGVKHEEYMGRQCLLLSGSSSCGVDMDGFDPDKSRIEMDLPIRIDYPIVSEELRIMSFGDDGQIILGMLNGDSDNLHIRIDGKWHRAAAFELGKWSQIKLIFEDGKVAIKNGDSRNVFDTGRLTPRLYLGDGYPHGYIAPADKFRLDVDEFELKVQ</sequence>
<dbReference type="AlphaFoldDB" id="A0A1Q2MG11"/>
<protein>
    <recommendedName>
        <fullName evidence="3">Neuraminidase (Sialidase)</fullName>
    </recommendedName>
</protein>
<proteinExistence type="predicted"/>
<dbReference type="STRING" id="1851148.SMSP2_01862"/>
<dbReference type="InterPro" id="IPR036278">
    <property type="entry name" value="Sialidase_sf"/>
</dbReference>
<dbReference type="KEGG" id="pbas:SMSP2_01862"/>
<keyword evidence="2" id="KW-1185">Reference proteome</keyword>
<dbReference type="Gene3D" id="2.120.10.10">
    <property type="match status" value="1"/>
</dbReference>
<reference evidence="2" key="1">
    <citation type="submission" date="2017-02" db="EMBL/GenBank/DDBJ databases">
        <title>Comparative genomics and description of representatives of a novel lineage of planctomycetes thriving in anoxic sediments.</title>
        <authorList>
            <person name="Spring S."/>
            <person name="Bunk B."/>
            <person name="Sproer C."/>
        </authorList>
    </citation>
    <scope>NUCLEOTIDE SEQUENCE [LARGE SCALE GENOMIC DNA]</scope>
    <source>
        <strain evidence="2">SM-Chi-D1</strain>
    </source>
</reference>
<evidence type="ECO:0000313" key="2">
    <source>
        <dbReference type="Proteomes" id="UP000188181"/>
    </source>
</evidence>
<dbReference type="Proteomes" id="UP000188181">
    <property type="component" value="Chromosome"/>
</dbReference>
<organism evidence="1 2">
    <name type="scientific">Limihaloglobus sulfuriphilus</name>
    <dbReference type="NCBI Taxonomy" id="1851148"/>
    <lineage>
        <taxon>Bacteria</taxon>
        <taxon>Pseudomonadati</taxon>
        <taxon>Planctomycetota</taxon>
        <taxon>Phycisphaerae</taxon>
        <taxon>Sedimentisphaerales</taxon>
        <taxon>Sedimentisphaeraceae</taxon>
        <taxon>Limihaloglobus</taxon>
    </lineage>
</organism>
<name>A0A1Q2MG11_9BACT</name>
<dbReference type="InterPro" id="IPR013320">
    <property type="entry name" value="ConA-like_dom_sf"/>
</dbReference>
<dbReference type="SUPFAM" id="SSF50939">
    <property type="entry name" value="Sialidases"/>
    <property type="match status" value="1"/>
</dbReference>
<gene>
    <name evidence="1" type="ORF">SMSP2_01862</name>
</gene>
<dbReference type="CDD" id="cd15482">
    <property type="entry name" value="Sialidase_non-viral"/>
    <property type="match status" value="1"/>
</dbReference>